<evidence type="ECO:0000313" key="2">
    <source>
        <dbReference type="Proteomes" id="UP001277972"/>
    </source>
</evidence>
<organism evidence="1 2">
    <name type="scientific">Gracilibacillus pellucidus</name>
    <dbReference type="NCBI Taxonomy" id="3095368"/>
    <lineage>
        <taxon>Bacteria</taxon>
        <taxon>Bacillati</taxon>
        <taxon>Bacillota</taxon>
        <taxon>Bacilli</taxon>
        <taxon>Bacillales</taxon>
        <taxon>Bacillaceae</taxon>
        <taxon>Gracilibacillus</taxon>
    </lineage>
</organism>
<reference evidence="1" key="1">
    <citation type="submission" date="2023-11" db="EMBL/GenBank/DDBJ databases">
        <title>Gracilibacillus pellucida a moderately halophilic bacterium isolated from saline soil in Xinjiang province.</title>
        <authorList>
            <person name="Zhang Z."/>
            <person name="Tan F."/>
            <person name="Wang Y."/>
            <person name="Xia M."/>
        </authorList>
    </citation>
    <scope>NUCLEOTIDE SEQUENCE</scope>
    <source>
        <strain evidence="1">S3-1-1</strain>
    </source>
</reference>
<proteinExistence type="predicted"/>
<name>A0ACC6M9K9_9BACI</name>
<dbReference type="EMBL" id="JAWZSR010000014">
    <property type="protein sequence ID" value="MDX8047542.1"/>
    <property type="molecule type" value="Genomic_DNA"/>
</dbReference>
<comment type="caution">
    <text evidence="1">The sequence shown here is derived from an EMBL/GenBank/DDBJ whole genome shotgun (WGS) entry which is preliminary data.</text>
</comment>
<accession>A0ACC6M9K9</accession>
<evidence type="ECO:0000313" key="1">
    <source>
        <dbReference type="EMBL" id="MDX8047542.1"/>
    </source>
</evidence>
<sequence length="522" mass="58433">MTSERQQKHVYKGALALLVAGILSKVISAFYRIPLQNLTGDIGFYIYQQVYPIIGIAFMLALYGFPAAISRFLAEHREFKHNRYIYGKMLAVMMLFSALLFLGLFFFSPVLANWMGDNQLIIPLKHISWVFLFVPFVALLRGVTQADEWMEPTAYSQMIEQLLRAAIIIVTAVFIFSGHLGVYQIADGAMIASIVALTASFLFLYMFARKKRYWSQNTSVQQKGSGKLFSSIVLAGIVISLNHMLLLLMQLADAFTMVPGLVKFGMNVTEATTLKGIFDRGQPLLQLVTVVGSSLALALVPAVTKLNWQSNREDTLAKLRLTMKYCLILSLGATVGLITLFPEVNQLLFQNQLGTDSLRMVTISLLFTSLAVTMASTLQGFGYMRWTAYIIFGGLWLKMFLNGVLIPLAGIKGAAIATVITVFVIALLYYLLLRQQLQGYSLFVMPWFKLLLASAMMASVLVIMKKIALYFFAFDNRFVLLVFVIGSVVVGLIVYALVVVKWRVLTKEEWQPILKKGKKGRQ</sequence>
<keyword evidence="2" id="KW-1185">Reference proteome</keyword>
<protein>
    <submittedName>
        <fullName evidence="1">Oligosaccharide flippase family protein</fullName>
    </submittedName>
</protein>
<dbReference type="Proteomes" id="UP001277972">
    <property type="component" value="Unassembled WGS sequence"/>
</dbReference>
<gene>
    <name evidence="1" type="ORF">SH601_16365</name>
</gene>